<name>A0A4P9Z1Q9_9FUNG</name>
<feature type="transmembrane region" description="Helical" evidence="9">
    <location>
        <begin position="117"/>
        <end position="138"/>
    </location>
</feature>
<dbReference type="GO" id="GO:0005802">
    <property type="term" value="C:trans-Golgi network"/>
    <property type="evidence" value="ECO:0007669"/>
    <property type="project" value="TreeGrafter"/>
</dbReference>
<keyword evidence="7" id="KW-0333">Golgi apparatus</keyword>
<comment type="similarity">
    <text evidence="2">Belongs to the SYS1 family.</text>
</comment>
<dbReference type="GO" id="GO:0043001">
    <property type="term" value="P:Golgi to plasma membrane protein transport"/>
    <property type="evidence" value="ECO:0007669"/>
    <property type="project" value="TreeGrafter"/>
</dbReference>
<dbReference type="Pfam" id="PF09801">
    <property type="entry name" value="SYS1"/>
    <property type="match status" value="1"/>
</dbReference>
<keyword evidence="4 9" id="KW-0812">Transmembrane</keyword>
<evidence type="ECO:0000256" key="6">
    <source>
        <dbReference type="ARBA" id="ARBA00022989"/>
    </source>
</evidence>
<evidence type="ECO:0000256" key="8">
    <source>
        <dbReference type="ARBA" id="ARBA00023136"/>
    </source>
</evidence>
<keyword evidence="5" id="KW-0653">Protein transport</keyword>
<sequence length="149" mass="16693">SAAKFRTTVWDPWLIMSQIAAMQSCYYVMLSVSTLLVEAFSGQDVALAHILDYRIYRGDTVFAWTLGLGSMACAAASAVLLVRIVERARLCLDFAVTLHFLHLVLTTFYSGHMPTTVFWWALHLASCCVMSVGGEWACMRREMEPIMLS</sequence>
<evidence type="ECO:0000256" key="5">
    <source>
        <dbReference type="ARBA" id="ARBA00022927"/>
    </source>
</evidence>
<dbReference type="GO" id="GO:0006895">
    <property type="term" value="P:Golgi to endosome transport"/>
    <property type="evidence" value="ECO:0007669"/>
    <property type="project" value="TreeGrafter"/>
</dbReference>
<feature type="non-terminal residue" evidence="10">
    <location>
        <position position="1"/>
    </location>
</feature>
<evidence type="ECO:0000256" key="4">
    <source>
        <dbReference type="ARBA" id="ARBA00022692"/>
    </source>
</evidence>
<evidence type="ECO:0000256" key="7">
    <source>
        <dbReference type="ARBA" id="ARBA00023034"/>
    </source>
</evidence>
<reference evidence="11" key="1">
    <citation type="journal article" date="2018" name="Nat. Microbiol.">
        <title>Leveraging single-cell genomics to expand the fungal tree of life.</title>
        <authorList>
            <person name="Ahrendt S.R."/>
            <person name="Quandt C.A."/>
            <person name="Ciobanu D."/>
            <person name="Clum A."/>
            <person name="Salamov A."/>
            <person name="Andreopoulos B."/>
            <person name="Cheng J.F."/>
            <person name="Woyke T."/>
            <person name="Pelin A."/>
            <person name="Henrissat B."/>
            <person name="Reynolds N.K."/>
            <person name="Benny G.L."/>
            <person name="Smith M.E."/>
            <person name="James T.Y."/>
            <person name="Grigoriev I.V."/>
        </authorList>
    </citation>
    <scope>NUCLEOTIDE SEQUENCE [LARGE SCALE GENOMIC DNA]</scope>
    <source>
        <strain evidence="11">Benny S71-1</strain>
    </source>
</reference>
<feature type="transmembrane region" description="Helical" evidence="9">
    <location>
        <begin position="94"/>
        <end position="111"/>
    </location>
</feature>
<dbReference type="Proteomes" id="UP000278143">
    <property type="component" value="Unassembled WGS sequence"/>
</dbReference>
<dbReference type="EMBL" id="KZ989428">
    <property type="protein sequence ID" value="RKP26427.1"/>
    <property type="molecule type" value="Genomic_DNA"/>
</dbReference>
<organism evidence="10 11">
    <name type="scientific">Syncephalis pseudoplumigaleata</name>
    <dbReference type="NCBI Taxonomy" id="1712513"/>
    <lineage>
        <taxon>Eukaryota</taxon>
        <taxon>Fungi</taxon>
        <taxon>Fungi incertae sedis</taxon>
        <taxon>Zoopagomycota</taxon>
        <taxon>Zoopagomycotina</taxon>
        <taxon>Zoopagomycetes</taxon>
        <taxon>Zoopagales</taxon>
        <taxon>Piptocephalidaceae</taxon>
        <taxon>Syncephalis</taxon>
    </lineage>
</organism>
<dbReference type="PANTHER" id="PTHR12952:SF0">
    <property type="entry name" value="PROTEIN SYS1 HOMOLOG"/>
    <property type="match status" value="1"/>
</dbReference>
<feature type="transmembrane region" description="Helical" evidence="9">
    <location>
        <begin position="24"/>
        <end position="41"/>
    </location>
</feature>
<keyword evidence="6 9" id="KW-1133">Transmembrane helix</keyword>
<accession>A0A4P9Z1Q9</accession>
<evidence type="ECO:0000256" key="2">
    <source>
        <dbReference type="ARBA" id="ARBA00008160"/>
    </source>
</evidence>
<gene>
    <name evidence="10" type="ORF">SYNPS1DRAFT_3677</name>
</gene>
<evidence type="ECO:0000313" key="11">
    <source>
        <dbReference type="Proteomes" id="UP000278143"/>
    </source>
</evidence>
<comment type="subcellular location">
    <subcellularLocation>
        <location evidence="1">Golgi apparatus membrane</location>
        <topology evidence="1">Multi-pass membrane protein</topology>
    </subcellularLocation>
</comment>
<dbReference type="OrthoDB" id="542931at2759"/>
<dbReference type="PANTHER" id="PTHR12952">
    <property type="entry name" value="SYS1"/>
    <property type="match status" value="1"/>
</dbReference>
<dbReference type="GO" id="GO:0034067">
    <property type="term" value="P:protein localization to Golgi apparatus"/>
    <property type="evidence" value="ECO:0007669"/>
    <property type="project" value="TreeGrafter"/>
</dbReference>
<dbReference type="AlphaFoldDB" id="A0A4P9Z1Q9"/>
<proteinExistence type="inferred from homology"/>
<dbReference type="GO" id="GO:0005829">
    <property type="term" value="C:cytosol"/>
    <property type="evidence" value="ECO:0007669"/>
    <property type="project" value="GOC"/>
</dbReference>
<dbReference type="InterPro" id="IPR019185">
    <property type="entry name" value="Integral_membrane_SYS1-rel"/>
</dbReference>
<feature type="transmembrane region" description="Helical" evidence="9">
    <location>
        <begin position="61"/>
        <end position="82"/>
    </location>
</feature>
<dbReference type="GO" id="GO:0000139">
    <property type="term" value="C:Golgi membrane"/>
    <property type="evidence" value="ECO:0007669"/>
    <property type="project" value="UniProtKB-SubCell"/>
</dbReference>
<keyword evidence="11" id="KW-1185">Reference proteome</keyword>
<keyword evidence="8 9" id="KW-0472">Membrane</keyword>
<feature type="non-terminal residue" evidence="10">
    <location>
        <position position="149"/>
    </location>
</feature>
<keyword evidence="3" id="KW-0813">Transport</keyword>
<evidence type="ECO:0000256" key="3">
    <source>
        <dbReference type="ARBA" id="ARBA00022448"/>
    </source>
</evidence>
<evidence type="ECO:0000256" key="1">
    <source>
        <dbReference type="ARBA" id="ARBA00004653"/>
    </source>
</evidence>
<evidence type="ECO:0000313" key="10">
    <source>
        <dbReference type="EMBL" id="RKP26427.1"/>
    </source>
</evidence>
<evidence type="ECO:0000256" key="9">
    <source>
        <dbReference type="SAM" id="Phobius"/>
    </source>
</evidence>
<protein>
    <submittedName>
        <fullName evidence="10">Integral membrane protein S linking to the trans Golgi network-domain-containing protein</fullName>
    </submittedName>
</protein>